<dbReference type="AlphaFoldDB" id="A0A4P7NTJ8"/>
<sequence>MCIARSGSWKAAPQYEVEGLNDKTHHHISSIYYLTDGGRDFHFTGSQIGGMWTSTKLMYRGTIYLAKQTQNPLLQHWKGRHGIAQLKLLRNCKDSAAERHFKITRYSRFSLIVGMGGSKIVFSASAAHVTCEAATYIQQVPRTTYLGT</sequence>
<protein>
    <submittedName>
        <fullName evidence="1">Uncharacterized protein</fullName>
    </submittedName>
</protein>
<proteinExistence type="predicted"/>
<accession>A0A4P7NTJ8</accession>
<organism evidence="1 2">
    <name type="scientific">Pyricularia oryzae</name>
    <name type="common">Rice blast fungus</name>
    <name type="synonym">Magnaporthe oryzae</name>
    <dbReference type="NCBI Taxonomy" id="318829"/>
    <lineage>
        <taxon>Eukaryota</taxon>
        <taxon>Fungi</taxon>
        <taxon>Dikarya</taxon>
        <taxon>Ascomycota</taxon>
        <taxon>Pezizomycotina</taxon>
        <taxon>Sordariomycetes</taxon>
        <taxon>Sordariomycetidae</taxon>
        <taxon>Magnaporthales</taxon>
        <taxon>Pyriculariaceae</taxon>
        <taxon>Pyricularia</taxon>
    </lineage>
</organism>
<name>A0A4P7NTJ8_PYROR</name>
<dbReference type="Proteomes" id="UP000294847">
    <property type="component" value="Chromosome 7"/>
</dbReference>
<reference evidence="1 2" key="1">
    <citation type="journal article" date="2019" name="Mol. Biol. Evol.">
        <title>Blast fungal genomes show frequent chromosomal changes, gene gains and losses, and effector gene turnover.</title>
        <authorList>
            <person name="Gomez Luciano L.B."/>
            <person name="Jason Tsai I."/>
            <person name="Chuma I."/>
            <person name="Tosa Y."/>
            <person name="Chen Y.H."/>
            <person name="Li J.Y."/>
            <person name="Li M.Y."/>
            <person name="Jade Lu M.Y."/>
            <person name="Nakayashiki H."/>
            <person name="Li W.H."/>
        </authorList>
    </citation>
    <scope>NUCLEOTIDE SEQUENCE [LARGE SCALE GENOMIC DNA]</scope>
    <source>
        <strain evidence="1">MZ5-1-6</strain>
    </source>
</reference>
<evidence type="ECO:0000313" key="1">
    <source>
        <dbReference type="EMBL" id="QBZ65791.1"/>
    </source>
</evidence>
<gene>
    <name evidence="1" type="ORF">PoMZ_12755</name>
</gene>
<dbReference type="EMBL" id="CP034210">
    <property type="protein sequence ID" value="QBZ65791.1"/>
    <property type="molecule type" value="Genomic_DNA"/>
</dbReference>
<evidence type="ECO:0000313" key="2">
    <source>
        <dbReference type="Proteomes" id="UP000294847"/>
    </source>
</evidence>